<feature type="domain" description="Cytochrome b561 bacterial/Ni-hydrogenase" evidence="7">
    <location>
        <begin position="9"/>
        <end position="194"/>
    </location>
</feature>
<evidence type="ECO:0000256" key="1">
    <source>
        <dbReference type="ARBA" id="ARBA00004651"/>
    </source>
</evidence>
<evidence type="ECO:0000256" key="5">
    <source>
        <dbReference type="ARBA" id="ARBA00023136"/>
    </source>
</evidence>
<dbReference type="GO" id="GO:0009055">
    <property type="term" value="F:electron transfer activity"/>
    <property type="evidence" value="ECO:0007669"/>
    <property type="project" value="InterPro"/>
</dbReference>
<dbReference type="InterPro" id="IPR011577">
    <property type="entry name" value="Cyt_b561_bac/Ni-Hgenase"/>
</dbReference>
<dbReference type="GO" id="GO:0020037">
    <property type="term" value="F:heme binding"/>
    <property type="evidence" value="ECO:0007669"/>
    <property type="project" value="TreeGrafter"/>
</dbReference>
<dbReference type="Gene3D" id="1.20.950.20">
    <property type="entry name" value="Transmembrane di-heme cytochromes, Chain C"/>
    <property type="match status" value="1"/>
</dbReference>
<proteinExistence type="predicted"/>
<comment type="caution">
    <text evidence="8">The sequence shown here is derived from an EMBL/GenBank/DDBJ whole genome shotgun (WGS) entry which is preliminary data.</text>
</comment>
<gene>
    <name evidence="8" type="ORF">Ga0074115_1024</name>
    <name evidence="9" type="ORF">Ga0076813_10175</name>
</gene>
<evidence type="ECO:0000256" key="4">
    <source>
        <dbReference type="ARBA" id="ARBA00022989"/>
    </source>
</evidence>
<evidence type="ECO:0000256" key="2">
    <source>
        <dbReference type="ARBA" id="ARBA00022475"/>
    </source>
</evidence>
<keyword evidence="11" id="KW-1185">Reference proteome</keyword>
<feature type="transmembrane region" description="Helical" evidence="6">
    <location>
        <begin position="117"/>
        <end position="141"/>
    </location>
</feature>
<feature type="transmembrane region" description="Helical" evidence="6">
    <location>
        <begin position="147"/>
        <end position="177"/>
    </location>
</feature>
<dbReference type="EMBL" id="LDXT01000094">
    <property type="protein sequence ID" value="KRT53902.1"/>
    <property type="molecule type" value="Genomic_DNA"/>
</dbReference>
<organism evidence="8 11">
    <name type="scientific">endosymbiont of Ridgeia piscesae</name>
    <dbReference type="NCBI Taxonomy" id="54398"/>
    <lineage>
        <taxon>Bacteria</taxon>
        <taxon>Pseudomonadati</taxon>
        <taxon>Pseudomonadota</taxon>
        <taxon>Gammaproteobacteria</taxon>
        <taxon>sulfur-oxidizing symbionts</taxon>
    </lineage>
</organism>
<comment type="subcellular location">
    <subcellularLocation>
        <location evidence="1">Cell membrane</location>
        <topology evidence="1">Multi-pass membrane protein</topology>
    </subcellularLocation>
</comment>
<dbReference type="Proteomes" id="UP000051634">
    <property type="component" value="Unassembled WGS sequence"/>
</dbReference>
<dbReference type="PANTHER" id="PTHR30485">
    <property type="entry name" value="NI/FE-HYDROGENASE 1 B-TYPE CYTOCHROME SUBUNIT"/>
    <property type="match status" value="1"/>
</dbReference>
<evidence type="ECO:0000259" key="7">
    <source>
        <dbReference type="Pfam" id="PF01292"/>
    </source>
</evidence>
<dbReference type="AlphaFoldDB" id="A0A0T5YUD5"/>
<evidence type="ECO:0000256" key="6">
    <source>
        <dbReference type="SAM" id="Phobius"/>
    </source>
</evidence>
<keyword evidence="3 6" id="KW-0812">Transmembrane</keyword>
<evidence type="ECO:0000256" key="3">
    <source>
        <dbReference type="ARBA" id="ARBA00022692"/>
    </source>
</evidence>
<evidence type="ECO:0000313" key="9">
    <source>
        <dbReference type="EMBL" id="KRT56729.1"/>
    </source>
</evidence>
<dbReference type="PANTHER" id="PTHR30485:SF1">
    <property type="entry name" value="CYTOCHROME YDHU-RELATED"/>
    <property type="match status" value="1"/>
</dbReference>
<evidence type="ECO:0000313" key="11">
    <source>
        <dbReference type="Proteomes" id="UP000051634"/>
    </source>
</evidence>
<name>A0A0T5YUD5_9GAMM</name>
<dbReference type="STRING" id="54398.Ga0074115_1024"/>
<dbReference type="SUPFAM" id="SSF81342">
    <property type="entry name" value="Transmembrane di-heme cytochromes"/>
    <property type="match status" value="1"/>
</dbReference>
<dbReference type="Pfam" id="PF01292">
    <property type="entry name" value="Ni_hydr_CYTB"/>
    <property type="match status" value="1"/>
</dbReference>
<keyword evidence="2" id="KW-1003">Cell membrane</keyword>
<keyword evidence="4 6" id="KW-1133">Transmembrane helix</keyword>
<keyword evidence="5 6" id="KW-0472">Membrane</keyword>
<dbReference type="Proteomes" id="UP000051276">
    <property type="component" value="Unassembled WGS sequence"/>
</dbReference>
<sequence length="220" mass="25276">MTMHKILVFKRFERIWHWSQMALIFTLLFSGFAVHGVHSLINFGDAVTVHTWTAIVLLLIWAFAIFWLFTTGQWRHYIPTGENFVKVARFYAFGIFKGEHHPYRKTYRRKHNPLQALTYLLLKIVIFPAIWISGIAYLLISFGQEDIFGWIGLGLIALIHTIAAIAVLVFVIAHVYLLTTGHSFIDHVKPMITGYDDVELSDEELAYLKADEPGAIKEAD</sequence>
<dbReference type="RefSeq" id="WP_057957154.1">
    <property type="nucleotide sequence ID" value="NZ_KQ557004.1"/>
</dbReference>
<evidence type="ECO:0000313" key="8">
    <source>
        <dbReference type="EMBL" id="KRT53902.1"/>
    </source>
</evidence>
<protein>
    <submittedName>
        <fullName evidence="8">Thiosulfate reductase cytochrome b subunit</fullName>
    </submittedName>
</protein>
<dbReference type="EMBL" id="LMXI01000677">
    <property type="protein sequence ID" value="KRT56729.1"/>
    <property type="molecule type" value="Genomic_DNA"/>
</dbReference>
<reference evidence="10 11" key="1">
    <citation type="submission" date="2015-11" db="EMBL/GenBank/DDBJ databases">
        <title>The genome of Candidatus Endoriftia persephone in Ridgeia piscesae and population structure of the North Eastern Pacific vestimentiferan symbionts.</title>
        <authorList>
            <person name="Perez M."/>
            <person name="Juniper K.S."/>
        </authorList>
    </citation>
    <scope>NUCLEOTIDE SEQUENCE [LARGE SCALE GENOMIC DNA]</scope>
    <source>
        <strain evidence="9">Ind10</strain>
        <strain evidence="8">Ind11</strain>
    </source>
</reference>
<dbReference type="InterPro" id="IPR016174">
    <property type="entry name" value="Di-haem_cyt_TM"/>
</dbReference>
<dbReference type="GO" id="GO:0005886">
    <property type="term" value="C:plasma membrane"/>
    <property type="evidence" value="ECO:0007669"/>
    <property type="project" value="UniProtKB-SubCell"/>
</dbReference>
<feature type="transmembrane region" description="Helical" evidence="6">
    <location>
        <begin position="49"/>
        <end position="69"/>
    </location>
</feature>
<evidence type="ECO:0000313" key="10">
    <source>
        <dbReference type="Proteomes" id="UP000051276"/>
    </source>
</evidence>
<dbReference type="GO" id="GO:0022904">
    <property type="term" value="P:respiratory electron transport chain"/>
    <property type="evidence" value="ECO:0007669"/>
    <property type="project" value="InterPro"/>
</dbReference>
<dbReference type="InterPro" id="IPR051542">
    <property type="entry name" value="Hydrogenase_cytochrome"/>
</dbReference>
<accession>A0A0T5YUD5</accession>
<dbReference type="OrthoDB" id="1117555at2"/>